<organism evidence="3 4">
    <name type="scientific">Nonomuraea indica</name>
    <dbReference type="NCBI Taxonomy" id="1581193"/>
    <lineage>
        <taxon>Bacteria</taxon>
        <taxon>Bacillati</taxon>
        <taxon>Actinomycetota</taxon>
        <taxon>Actinomycetes</taxon>
        <taxon>Streptosporangiales</taxon>
        <taxon>Streptosporangiaceae</taxon>
        <taxon>Nonomuraea</taxon>
    </lineage>
</organism>
<accession>A0ABW7ZW29</accession>
<keyword evidence="2" id="KW-0472">Membrane</keyword>
<sequence>MSPEQSGPAAVFVDHSGRRRRLIMTGSIASSVLALGLLATVIGGVFSDPTLSVDGWPGDRPGAVGGTASPDRSPTPRTSPSRRPTASATQQPAGRTPTPARSAVRSQEPEPVRSPTRPPSPSRSTEPGPTAEPTAGPSESAEPTDIATGPPGLDRTPPGQDPNRSKGPKK</sequence>
<reference evidence="3 4" key="1">
    <citation type="submission" date="2024-10" db="EMBL/GenBank/DDBJ databases">
        <title>The Natural Products Discovery Center: Release of the First 8490 Sequenced Strains for Exploring Actinobacteria Biosynthetic Diversity.</title>
        <authorList>
            <person name="Kalkreuter E."/>
            <person name="Kautsar S.A."/>
            <person name="Yang D."/>
            <person name="Bader C.D."/>
            <person name="Teijaro C.N."/>
            <person name="Fluegel L."/>
            <person name="Davis C.M."/>
            <person name="Simpson J.R."/>
            <person name="Lauterbach L."/>
            <person name="Steele A.D."/>
            <person name="Gui C."/>
            <person name="Meng S."/>
            <person name="Li G."/>
            <person name="Viehrig K."/>
            <person name="Ye F."/>
            <person name="Su P."/>
            <person name="Kiefer A.F."/>
            <person name="Nichols A."/>
            <person name="Cepeda A.J."/>
            <person name="Yan W."/>
            <person name="Fan B."/>
            <person name="Jiang Y."/>
            <person name="Adhikari A."/>
            <person name="Zheng C.-J."/>
            <person name="Schuster L."/>
            <person name="Cowan T.M."/>
            <person name="Smanski M.J."/>
            <person name="Chevrette M.G."/>
            <person name="De Carvalho L.P.S."/>
            <person name="Shen B."/>
        </authorList>
    </citation>
    <scope>NUCLEOTIDE SEQUENCE [LARGE SCALE GENOMIC DNA]</scope>
    <source>
        <strain evidence="3 4">NPDC049503</strain>
    </source>
</reference>
<evidence type="ECO:0000256" key="1">
    <source>
        <dbReference type="SAM" id="MobiDB-lite"/>
    </source>
</evidence>
<dbReference type="EMBL" id="JBITMB010000001">
    <property type="protein sequence ID" value="MFI7438751.1"/>
    <property type="molecule type" value="Genomic_DNA"/>
</dbReference>
<name>A0ABW7ZW29_9ACTN</name>
<feature type="region of interest" description="Disordered" evidence="1">
    <location>
        <begin position="53"/>
        <end position="170"/>
    </location>
</feature>
<comment type="caution">
    <text evidence="3">The sequence shown here is derived from an EMBL/GenBank/DDBJ whole genome shotgun (WGS) entry which is preliminary data.</text>
</comment>
<evidence type="ECO:0000313" key="4">
    <source>
        <dbReference type="Proteomes" id="UP001612928"/>
    </source>
</evidence>
<proteinExistence type="predicted"/>
<keyword evidence="2" id="KW-0812">Transmembrane</keyword>
<keyword evidence="2" id="KW-1133">Transmembrane helix</keyword>
<feature type="transmembrane region" description="Helical" evidence="2">
    <location>
        <begin position="22"/>
        <end position="46"/>
    </location>
</feature>
<evidence type="ECO:0000313" key="3">
    <source>
        <dbReference type="EMBL" id="MFI7438751.1"/>
    </source>
</evidence>
<gene>
    <name evidence="3" type="ORF">ACIBP5_02150</name>
</gene>
<keyword evidence="4" id="KW-1185">Reference proteome</keyword>
<feature type="compositionally biased region" description="Low complexity" evidence="1">
    <location>
        <begin position="67"/>
        <end position="89"/>
    </location>
</feature>
<evidence type="ECO:0000256" key="2">
    <source>
        <dbReference type="SAM" id="Phobius"/>
    </source>
</evidence>
<protein>
    <submittedName>
        <fullName evidence="3">Uncharacterized protein</fullName>
    </submittedName>
</protein>
<dbReference type="RefSeq" id="WP_397018284.1">
    <property type="nucleotide sequence ID" value="NZ_JBITMB010000001.1"/>
</dbReference>
<dbReference type="Proteomes" id="UP001612928">
    <property type="component" value="Unassembled WGS sequence"/>
</dbReference>